<name>A0A0A0E8W1_9RHOB</name>
<evidence type="ECO:0000313" key="1">
    <source>
        <dbReference type="EMBL" id="KGM47396.1"/>
    </source>
</evidence>
<comment type="caution">
    <text evidence="1">The sequence shown here is derived from an EMBL/GenBank/DDBJ whole genome shotgun (WGS) entry which is preliminary data.</text>
</comment>
<reference evidence="1 2" key="1">
    <citation type="journal article" date="2015" name="Antonie Van Leeuwenhoek">
        <title>Pseudooceanicola atlanticus gen. nov. sp. nov., isolated from surface seawater of the Atlantic Ocean and reclassification of Oceanicola batsensis, Oceanicola marinus, Oceanicola nitratireducens, Oceanicola nanhaiensis, Oceanicola antarcticus and Oceanicola flagellatus, as Pseudooceanicola batsensis comb. nov., Pseudooceanicola marinus comb. nov., Pseudooceanicola nitratireducens comb. nov., Pseudooceanicola nanhaiensis comb. nov., Pseudooceanicola antarcticus comb. nov., and Pseudooceanicola flagellatus comb. nov.</title>
        <authorList>
            <person name="Lai Q."/>
            <person name="Li G."/>
            <person name="Liu X."/>
            <person name="Du Y."/>
            <person name="Sun F."/>
            <person name="Shao Z."/>
        </authorList>
    </citation>
    <scope>NUCLEOTIDE SEQUENCE [LARGE SCALE GENOMIC DNA]</scope>
    <source>
        <strain evidence="1 2">22II-s11g</strain>
    </source>
</reference>
<keyword evidence="2" id="KW-1185">Reference proteome</keyword>
<protein>
    <submittedName>
        <fullName evidence="1">Uncharacterized protein</fullName>
    </submittedName>
</protein>
<dbReference type="STRING" id="1461694.ATO9_18535"/>
<sequence length="62" mass="7071">MNPIWFLRMARWARNPPSAKRVKLVLVVIAICAVIIAAERIFGFPEWLEPASVRAPNRVITN</sequence>
<gene>
    <name evidence="1" type="ORF">ATO9_18535</name>
</gene>
<dbReference type="Proteomes" id="UP000030004">
    <property type="component" value="Unassembled WGS sequence"/>
</dbReference>
<accession>A0A0A0E8W1</accession>
<proteinExistence type="predicted"/>
<dbReference type="eggNOG" id="ENOG50313P2">
    <property type="taxonomic scope" value="Bacteria"/>
</dbReference>
<dbReference type="RefSeq" id="WP_043752777.1">
    <property type="nucleotide sequence ID" value="NZ_AQQX01000011.1"/>
</dbReference>
<dbReference type="AlphaFoldDB" id="A0A0A0E8W1"/>
<organism evidence="1 2">
    <name type="scientific">Pseudooceanicola atlanticus</name>
    <dbReference type="NCBI Taxonomy" id="1461694"/>
    <lineage>
        <taxon>Bacteria</taxon>
        <taxon>Pseudomonadati</taxon>
        <taxon>Pseudomonadota</taxon>
        <taxon>Alphaproteobacteria</taxon>
        <taxon>Rhodobacterales</taxon>
        <taxon>Paracoccaceae</taxon>
        <taxon>Pseudooceanicola</taxon>
    </lineage>
</organism>
<dbReference type="EMBL" id="AQQX01000011">
    <property type="protein sequence ID" value="KGM47396.1"/>
    <property type="molecule type" value="Genomic_DNA"/>
</dbReference>
<evidence type="ECO:0000313" key="2">
    <source>
        <dbReference type="Proteomes" id="UP000030004"/>
    </source>
</evidence>